<reference evidence="2 3" key="1">
    <citation type="submission" date="2021-01" db="EMBL/GenBank/DDBJ databases">
        <title>Genomic Encyclopedia of Type Strains, Phase IV (KMG-IV): sequencing the most valuable type-strain genomes for metagenomic binning, comparative biology and taxonomic classification.</title>
        <authorList>
            <person name="Goeker M."/>
        </authorList>
    </citation>
    <scope>NUCLEOTIDE SEQUENCE [LARGE SCALE GENOMIC DNA]</scope>
    <source>
        <strain evidence="2 3">DSM 24436</strain>
    </source>
</reference>
<proteinExistence type="predicted"/>
<dbReference type="SUPFAM" id="SSF52980">
    <property type="entry name" value="Restriction endonuclease-like"/>
    <property type="match status" value="1"/>
</dbReference>
<dbReference type="Pfam" id="PF05685">
    <property type="entry name" value="Uma2"/>
    <property type="match status" value="1"/>
</dbReference>
<evidence type="ECO:0000313" key="2">
    <source>
        <dbReference type="EMBL" id="MBM7561444.1"/>
    </source>
</evidence>
<dbReference type="InterPro" id="IPR008538">
    <property type="entry name" value="Uma2"/>
</dbReference>
<dbReference type="CDD" id="cd06260">
    <property type="entry name" value="DUF820-like"/>
    <property type="match status" value="1"/>
</dbReference>
<dbReference type="Proteomes" id="UP000767854">
    <property type="component" value="Unassembled WGS sequence"/>
</dbReference>
<evidence type="ECO:0000313" key="3">
    <source>
        <dbReference type="Proteomes" id="UP000767854"/>
    </source>
</evidence>
<keyword evidence="2" id="KW-0255">Endonuclease</keyword>
<dbReference type="Gene3D" id="3.90.1570.10">
    <property type="entry name" value="tt1808, chain A"/>
    <property type="match status" value="1"/>
</dbReference>
<accession>A0ABS2MPW1</accession>
<organism evidence="2 3">
    <name type="scientific">Fusibacter tunisiensis</name>
    <dbReference type="NCBI Taxonomy" id="1008308"/>
    <lineage>
        <taxon>Bacteria</taxon>
        <taxon>Bacillati</taxon>
        <taxon>Bacillota</taxon>
        <taxon>Clostridia</taxon>
        <taxon>Eubacteriales</taxon>
        <taxon>Eubacteriales Family XII. Incertae Sedis</taxon>
        <taxon>Fusibacter</taxon>
    </lineage>
</organism>
<keyword evidence="2" id="KW-0378">Hydrolase</keyword>
<dbReference type="PANTHER" id="PTHR34107">
    <property type="entry name" value="SLL0198 PROTEIN-RELATED"/>
    <property type="match status" value="1"/>
</dbReference>
<dbReference type="PANTHER" id="PTHR34107:SF2">
    <property type="entry name" value="SLL0888 PROTEIN"/>
    <property type="match status" value="1"/>
</dbReference>
<name>A0ABS2MPW1_9FIRM</name>
<dbReference type="InterPro" id="IPR011335">
    <property type="entry name" value="Restrct_endonuc-II-like"/>
</dbReference>
<dbReference type="EMBL" id="JAFBDT010000005">
    <property type="protein sequence ID" value="MBM7561444.1"/>
    <property type="molecule type" value="Genomic_DNA"/>
</dbReference>
<evidence type="ECO:0000259" key="1">
    <source>
        <dbReference type="Pfam" id="PF05685"/>
    </source>
</evidence>
<keyword evidence="2" id="KW-0540">Nuclease</keyword>
<dbReference type="GO" id="GO:0004519">
    <property type="term" value="F:endonuclease activity"/>
    <property type="evidence" value="ECO:0007669"/>
    <property type="project" value="UniProtKB-KW"/>
</dbReference>
<comment type="caution">
    <text evidence="2">The sequence shown here is derived from an EMBL/GenBank/DDBJ whole genome shotgun (WGS) entry which is preliminary data.</text>
</comment>
<feature type="domain" description="Putative restriction endonuclease" evidence="1">
    <location>
        <begin position="17"/>
        <end position="175"/>
    </location>
</feature>
<sequence length="199" mass="22858">MKESTAEYYLRRRVTLSEFLEITENTETQYELIDGEIYFMASPCHAHQVAIREIFGQFYNFFKGKACSPIMGLFDVRLKNNSPNFEDDPNIVQPDILVICDSENIDGKGKYHGVPTLVVEVLSPRTRGKYMIKKLSLYANSGVQEYWIIDIDHGYAIVYSLTDGDVLRVQQYAFSECIPSWSFKGLNVETDLLIRSNKV</sequence>
<dbReference type="InterPro" id="IPR012296">
    <property type="entry name" value="Nuclease_put_TT1808"/>
</dbReference>
<gene>
    <name evidence="2" type="ORF">JOC49_000964</name>
</gene>
<protein>
    <submittedName>
        <fullName evidence="2">Uma2 family endonuclease</fullName>
    </submittedName>
</protein>
<keyword evidence="3" id="KW-1185">Reference proteome</keyword>